<dbReference type="SUPFAM" id="SSF143011">
    <property type="entry name" value="RelE-like"/>
    <property type="match status" value="1"/>
</dbReference>
<comment type="caution">
    <text evidence="1">The sequence shown here is derived from an EMBL/GenBank/DDBJ whole genome shotgun (WGS) entry which is preliminary data.</text>
</comment>
<organism evidence="1">
    <name type="scientific">bioreactor metagenome</name>
    <dbReference type="NCBI Taxonomy" id="1076179"/>
    <lineage>
        <taxon>unclassified sequences</taxon>
        <taxon>metagenomes</taxon>
        <taxon>ecological metagenomes</taxon>
    </lineage>
</organism>
<protein>
    <recommendedName>
        <fullName evidence="2">Type II toxin-antitoxin system RelE/ParE family toxin</fullName>
    </recommendedName>
</protein>
<proteinExistence type="predicted"/>
<sequence length="112" mass="13518">MRTTYVYGTEFWDFYNKQRPEVQDKIDWIIGLVRTLRMIPEKFFKHLEGSDGLFEIRIKAGSDIFRIICFFDEGNLIILLNGFQKKSAKTPRREIEKAERLKKNYYEDKSRK</sequence>
<dbReference type="Pfam" id="PF05973">
    <property type="entry name" value="Gp49"/>
    <property type="match status" value="1"/>
</dbReference>
<dbReference type="AlphaFoldDB" id="A0A645FMC8"/>
<evidence type="ECO:0008006" key="2">
    <source>
        <dbReference type="Google" id="ProtNLM"/>
    </source>
</evidence>
<reference evidence="1" key="1">
    <citation type="submission" date="2019-08" db="EMBL/GenBank/DDBJ databases">
        <authorList>
            <person name="Kucharzyk K."/>
            <person name="Murdoch R.W."/>
            <person name="Higgins S."/>
            <person name="Loffler F."/>
        </authorList>
    </citation>
    <scope>NUCLEOTIDE SEQUENCE</scope>
</reference>
<name>A0A645FMC8_9ZZZZ</name>
<evidence type="ECO:0000313" key="1">
    <source>
        <dbReference type="EMBL" id="MPN15100.1"/>
    </source>
</evidence>
<accession>A0A645FMC8</accession>
<dbReference type="InterPro" id="IPR035093">
    <property type="entry name" value="RelE/ParE_toxin_dom_sf"/>
</dbReference>
<dbReference type="InterPro" id="IPR009241">
    <property type="entry name" value="HigB-like"/>
</dbReference>
<gene>
    <name evidence="1" type="ORF">SDC9_162429</name>
</gene>
<dbReference type="EMBL" id="VSSQ01061809">
    <property type="protein sequence ID" value="MPN15100.1"/>
    <property type="molecule type" value="Genomic_DNA"/>
</dbReference>